<proteinExistence type="predicted"/>
<comment type="caution">
    <text evidence="2">The sequence shown here is derived from an EMBL/GenBank/DDBJ whole genome shotgun (WGS) entry which is preliminary data.</text>
</comment>
<evidence type="ECO:0000313" key="2">
    <source>
        <dbReference type="EMBL" id="GFS38183.1"/>
    </source>
</evidence>
<sequence length="446" mass="49704">MIKFTENEFSDSDSSLDLESNRISELSSDIVRAHALRSTKDKSIDCDIVYGKNLSTFNLNVPSEESEDGSENESEVIIQSCSGYIQYNICSEYIASSSKSTNTICDIKSPVKNIPLLHSNLSTFPIELDSEDSDWEPEFESIEKHSDVCKMYAKDKSIAVDSKIVSSDTLNVASKFQNVAKLASEVSSFFYAVDGSSDEESSNSSDDSDCDEGNNSSFDEKSCNSSDDSDCDEGCNSVFFDESEFEFLGLSNAIESKTTCCDALNVTCKSQDVAVLASKEVSSFFYAVDSSSSDEESSNSSSDSDWDESCNSEFFDDESEFQFSGLCVKNFTTSQTNSSHFTIDSVCQVSDITKLDSLLHRVNSEWNEATKDLNGKSKSSKVSFAPDEELVKEYPVEIYERKGEWEIYALERIRFKRRIDEMAKIISPILSKVHRANVFLNLYSNQ</sequence>
<protein>
    <submittedName>
        <fullName evidence="2">PP1c_bdg domain-containing protein</fullName>
    </submittedName>
</protein>
<dbReference type="AlphaFoldDB" id="A0A8X6KBT8"/>
<gene>
    <name evidence="2" type="primary">AVEN_170273_1</name>
    <name evidence="2" type="ORF">TNIN_206151</name>
</gene>
<feature type="compositionally biased region" description="Acidic residues" evidence="1">
    <location>
        <begin position="197"/>
        <end position="212"/>
    </location>
</feature>
<accession>A0A8X6KBT8</accession>
<dbReference type="OrthoDB" id="6425442at2759"/>
<evidence type="ECO:0000256" key="1">
    <source>
        <dbReference type="SAM" id="MobiDB-lite"/>
    </source>
</evidence>
<keyword evidence="3" id="KW-1185">Reference proteome</keyword>
<name>A0A8X6KBT8_9ARAC</name>
<evidence type="ECO:0000313" key="3">
    <source>
        <dbReference type="Proteomes" id="UP000886998"/>
    </source>
</evidence>
<organism evidence="2 3">
    <name type="scientific">Trichonephila inaurata madagascariensis</name>
    <dbReference type="NCBI Taxonomy" id="2747483"/>
    <lineage>
        <taxon>Eukaryota</taxon>
        <taxon>Metazoa</taxon>
        <taxon>Ecdysozoa</taxon>
        <taxon>Arthropoda</taxon>
        <taxon>Chelicerata</taxon>
        <taxon>Arachnida</taxon>
        <taxon>Araneae</taxon>
        <taxon>Araneomorphae</taxon>
        <taxon>Entelegynae</taxon>
        <taxon>Araneoidea</taxon>
        <taxon>Nephilidae</taxon>
        <taxon>Trichonephila</taxon>
        <taxon>Trichonephila inaurata</taxon>
    </lineage>
</organism>
<dbReference type="EMBL" id="BMAV01025075">
    <property type="protein sequence ID" value="GFS38183.1"/>
    <property type="molecule type" value="Genomic_DNA"/>
</dbReference>
<reference evidence="2" key="1">
    <citation type="submission" date="2020-08" db="EMBL/GenBank/DDBJ databases">
        <title>Multicomponent nature underlies the extraordinary mechanical properties of spider dragline silk.</title>
        <authorList>
            <person name="Kono N."/>
            <person name="Nakamura H."/>
            <person name="Mori M."/>
            <person name="Yoshida Y."/>
            <person name="Ohtoshi R."/>
            <person name="Malay A.D."/>
            <person name="Moran D.A.P."/>
            <person name="Tomita M."/>
            <person name="Numata K."/>
            <person name="Arakawa K."/>
        </authorList>
    </citation>
    <scope>NUCLEOTIDE SEQUENCE</scope>
</reference>
<dbReference type="Proteomes" id="UP000886998">
    <property type="component" value="Unassembled WGS sequence"/>
</dbReference>
<feature type="region of interest" description="Disordered" evidence="1">
    <location>
        <begin position="197"/>
        <end position="227"/>
    </location>
</feature>
<feature type="region of interest" description="Disordered" evidence="1">
    <location>
        <begin position="291"/>
        <end position="310"/>
    </location>
</feature>